<evidence type="ECO:0000256" key="3">
    <source>
        <dbReference type="SAM" id="SignalP"/>
    </source>
</evidence>
<accession>A0ABV4DWF5</accession>
<comment type="similarity">
    <text evidence="1">Belongs to the membrane fusion protein (MFP) (TC 8.A.1) family.</text>
</comment>
<dbReference type="Gene3D" id="2.40.30.170">
    <property type="match status" value="1"/>
</dbReference>
<organism evidence="6 7">
    <name type="scientific">Clostridium lapidicellarium</name>
    <dbReference type="NCBI Taxonomy" id="3240931"/>
    <lineage>
        <taxon>Bacteria</taxon>
        <taxon>Bacillati</taxon>
        <taxon>Bacillota</taxon>
        <taxon>Clostridia</taxon>
        <taxon>Eubacteriales</taxon>
        <taxon>Clostridiaceae</taxon>
        <taxon>Clostridium</taxon>
    </lineage>
</organism>
<feature type="region of interest" description="Disordered" evidence="2">
    <location>
        <begin position="93"/>
        <end position="128"/>
    </location>
</feature>
<feature type="chain" id="PRO_5046947865" evidence="3">
    <location>
        <begin position="21"/>
        <end position="253"/>
    </location>
</feature>
<evidence type="ECO:0000256" key="1">
    <source>
        <dbReference type="ARBA" id="ARBA00009477"/>
    </source>
</evidence>
<feature type="domain" description="Multidrug resistance protein MdtA-like barrel-sandwich hybrid" evidence="4">
    <location>
        <begin position="52"/>
        <end position="174"/>
    </location>
</feature>
<feature type="compositionally biased region" description="Low complexity" evidence="2">
    <location>
        <begin position="106"/>
        <end position="125"/>
    </location>
</feature>
<gene>
    <name evidence="6" type="ORF">AB8S09_02750</name>
</gene>
<dbReference type="PROSITE" id="PS51257">
    <property type="entry name" value="PROKAR_LIPOPROTEIN"/>
    <property type="match status" value="1"/>
</dbReference>
<feature type="domain" description="CusB-like beta-barrel" evidence="5">
    <location>
        <begin position="180"/>
        <end position="252"/>
    </location>
</feature>
<dbReference type="Gene3D" id="1.10.287.470">
    <property type="entry name" value="Helix hairpin bin"/>
    <property type="match status" value="1"/>
</dbReference>
<evidence type="ECO:0000259" key="4">
    <source>
        <dbReference type="Pfam" id="PF25917"/>
    </source>
</evidence>
<dbReference type="InterPro" id="IPR058792">
    <property type="entry name" value="Beta-barrel_RND_2"/>
</dbReference>
<evidence type="ECO:0000259" key="5">
    <source>
        <dbReference type="Pfam" id="PF25954"/>
    </source>
</evidence>
<sequence length="253" mass="26249">MKRAILFCLVVGLLFCGCSSGNKTSSKSVTIDEPNTGTVYIMGGKIATNDSIDVSSNIAGKVAEIPVDLGKKVNAGDIVAKLDTTELQNKVDEAQSEVSAAQEGLSNAQSSASSGSSDAGGYQSQLSQAQSKLDEYQKELDSAVITSPISGTVSSRNLNVGSTVTAGKPIVSIVNTENLYVNAYAPASILNEIKVGQSVAVKIPDISDDELSGRIAVINSKLDSESSDVLVKVTLNSKSQLLKPGMFAEVGLK</sequence>
<evidence type="ECO:0000313" key="7">
    <source>
        <dbReference type="Proteomes" id="UP001565220"/>
    </source>
</evidence>
<dbReference type="Pfam" id="PF25954">
    <property type="entry name" value="Beta-barrel_RND_2"/>
    <property type="match status" value="1"/>
</dbReference>
<proteinExistence type="inferred from homology"/>
<evidence type="ECO:0000256" key="2">
    <source>
        <dbReference type="SAM" id="MobiDB-lite"/>
    </source>
</evidence>
<dbReference type="Proteomes" id="UP001565220">
    <property type="component" value="Unassembled WGS sequence"/>
</dbReference>
<dbReference type="InterPro" id="IPR006143">
    <property type="entry name" value="RND_pump_MFP"/>
</dbReference>
<keyword evidence="7" id="KW-1185">Reference proteome</keyword>
<dbReference type="EMBL" id="JBGFFE010000002">
    <property type="protein sequence ID" value="MEY8762571.1"/>
    <property type="molecule type" value="Genomic_DNA"/>
</dbReference>
<keyword evidence="3" id="KW-0732">Signal</keyword>
<reference evidence="6 7" key="1">
    <citation type="submission" date="2024-08" db="EMBL/GenBank/DDBJ databases">
        <title>Clostridium lapicellarii sp. nov., and Clostridium renhuaiense sp. nov., two species isolated from the mud in a fermentation cellar used for producing sauce-flavour Chinese liquors.</title>
        <authorList>
            <person name="Yang F."/>
            <person name="Wang H."/>
            <person name="Chen L.Q."/>
            <person name="Zhou N."/>
            <person name="Lu J.J."/>
            <person name="Pu X.X."/>
            <person name="Wan B."/>
            <person name="Wang L."/>
            <person name="Liu S.J."/>
        </authorList>
    </citation>
    <scope>NUCLEOTIDE SEQUENCE [LARGE SCALE GENOMIC DNA]</scope>
    <source>
        <strain evidence="6 7">MT-113</strain>
    </source>
</reference>
<dbReference type="RefSeq" id="WP_294181168.1">
    <property type="nucleotide sequence ID" value="NZ_JBGFFE010000002.1"/>
</dbReference>
<feature type="signal peptide" evidence="3">
    <location>
        <begin position="1"/>
        <end position="20"/>
    </location>
</feature>
<dbReference type="Pfam" id="PF25917">
    <property type="entry name" value="BSH_RND"/>
    <property type="match status" value="1"/>
</dbReference>
<dbReference type="InterPro" id="IPR058625">
    <property type="entry name" value="MdtA-like_BSH"/>
</dbReference>
<dbReference type="PANTHER" id="PTHR30469">
    <property type="entry name" value="MULTIDRUG RESISTANCE PROTEIN MDTA"/>
    <property type="match status" value="1"/>
</dbReference>
<protein>
    <submittedName>
        <fullName evidence="6">Efflux RND transporter periplasmic adaptor subunit</fullName>
    </submittedName>
</protein>
<name>A0ABV4DWF5_9CLOT</name>
<dbReference type="NCBIfam" id="TIGR01730">
    <property type="entry name" value="RND_mfp"/>
    <property type="match status" value="1"/>
</dbReference>
<evidence type="ECO:0000313" key="6">
    <source>
        <dbReference type="EMBL" id="MEY8762571.1"/>
    </source>
</evidence>
<comment type="caution">
    <text evidence="6">The sequence shown here is derived from an EMBL/GenBank/DDBJ whole genome shotgun (WGS) entry which is preliminary data.</text>
</comment>
<dbReference type="SUPFAM" id="SSF111369">
    <property type="entry name" value="HlyD-like secretion proteins"/>
    <property type="match status" value="1"/>
</dbReference>
<dbReference type="Gene3D" id="2.40.50.100">
    <property type="match status" value="1"/>
</dbReference>